<dbReference type="AlphaFoldDB" id="A0A365QRD9"/>
<proteinExistence type="predicted"/>
<sequence>MGSQRSNLAPTEPLHVAAAALLQLAGETARASATPPWGRKHALELLDALLSLSSAHGFAQQDSLREKLITGACTNRTRLLAEVAFEDVPASALLDAIRQSGFHFSE</sequence>
<keyword evidence="2" id="KW-1185">Reference proteome</keyword>
<organism evidence="1 2">
    <name type="scientific">Burkholderia reimsis</name>
    <dbReference type="NCBI Taxonomy" id="2234132"/>
    <lineage>
        <taxon>Bacteria</taxon>
        <taxon>Pseudomonadati</taxon>
        <taxon>Pseudomonadota</taxon>
        <taxon>Betaproteobacteria</taxon>
        <taxon>Burkholderiales</taxon>
        <taxon>Burkholderiaceae</taxon>
        <taxon>Burkholderia</taxon>
    </lineage>
</organism>
<evidence type="ECO:0000313" key="2">
    <source>
        <dbReference type="Proteomes" id="UP000252458"/>
    </source>
</evidence>
<dbReference type="Proteomes" id="UP000252458">
    <property type="component" value="Unassembled WGS sequence"/>
</dbReference>
<name>A0A365QRD9_9BURK</name>
<comment type="caution">
    <text evidence="1">The sequence shown here is derived from an EMBL/GenBank/DDBJ whole genome shotgun (WGS) entry which is preliminary data.</text>
</comment>
<gene>
    <name evidence="1" type="ORF">DPV79_23670</name>
</gene>
<dbReference type="RefSeq" id="WP_113046621.1">
    <property type="nucleotide sequence ID" value="NZ_QMFZ01000021.1"/>
</dbReference>
<reference evidence="1 2" key="1">
    <citation type="submission" date="2018-06" db="EMBL/GenBank/DDBJ databases">
        <title>Draft genome sequence of Burkholderia reimsis strain BE51 isolated from a French agricultural soil.</title>
        <authorList>
            <person name="Esmaeel Q."/>
        </authorList>
    </citation>
    <scope>NUCLEOTIDE SEQUENCE [LARGE SCALE GENOMIC DNA]</scope>
    <source>
        <strain evidence="1 2">BE51</strain>
    </source>
</reference>
<dbReference type="EMBL" id="QMFZ01000021">
    <property type="protein sequence ID" value="RBB36999.1"/>
    <property type="molecule type" value="Genomic_DNA"/>
</dbReference>
<protein>
    <submittedName>
        <fullName evidence="1">Uncharacterized protein</fullName>
    </submittedName>
</protein>
<evidence type="ECO:0000313" key="1">
    <source>
        <dbReference type="EMBL" id="RBB36999.1"/>
    </source>
</evidence>
<accession>A0A365QRD9</accession>